<gene>
    <name evidence="2" type="ORF">SCP_0214080</name>
</gene>
<dbReference type="RefSeq" id="XP_027611111.1">
    <property type="nucleotide sequence ID" value="XM_027755310.1"/>
</dbReference>
<feature type="region of interest" description="Disordered" evidence="1">
    <location>
        <begin position="432"/>
        <end position="484"/>
    </location>
</feature>
<dbReference type="AlphaFoldDB" id="A0A401GDE1"/>
<evidence type="ECO:0000313" key="3">
    <source>
        <dbReference type="Proteomes" id="UP000287166"/>
    </source>
</evidence>
<feature type="compositionally biased region" description="Low complexity" evidence="1">
    <location>
        <begin position="169"/>
        <end position="192"/>
    </location>
</feature>
<feature type="region of interest" description="Disordered" evidence="1">
    <location>
        <begin position="155"/>
        <end position="193"/>
    </location>
</feature>
<sequence length="484" mass="52231">MPQVYRRHSEYSQRPETRRRSSVAPQPIDADDSIVLSDLVRTGEASRLRRRGAMRIDHARAPPAPPYMSSSNSAPRPIVVVPSRTPTPPYVPTELAGEDEYTYSGGEWRDWNVDDRGEGSGAARGAQTEEQRREGEEEEEFMLFCGGEEWGPSAVTGLHGPSFAPSPLPGRSRSRSASTSASGRASSQAARRTNGCGALVHMRAYPQRPRGVWVGKEEATEVVVGLDASYFERSVVAKMMKSACGCVREGIGCAVCGNTLGTRYMPCQAASEGIFSRNSAVRTPPALHPSGPRYWQCRPPAAGRGSGSGRRTSAFYVYTFFADHVSPSRPYGFPGHPSHGRGIHVDVQVSQESRASSPSPAPAPGLYYGYRWTASPRPISPPPAVDGATSSAELVAARVAQPMELPLQLQPLTPLPMARAAWLDVETSSDARTGINAQSTQDGEQDARTAGMELDADGVLREVDPMDEPNSPDKGNEPMLWPGR</sequence>
<organism evidence="2 3">
    <name type="scientific">Sparassis crispa</name>
    <dbReference type="NCBI Taxonomy" id="139825"/>
    <lineage>
        <taxon>Eukaryota</taxon>
        <taxon>Fungi</taxon>
        <taxon>Dikarya</taxon>
        <taxon>Basidiomycota</taxon>
        <taxon>Agaricomycotina</taxon>
        <taxon>Agaricomycetes</taxon>
        <taxon>Polyporales</taxon>
        <taxon>Sparassidaceae</taxon>
        <taxon>Sparassis</taxon>
    </lineage>
</organism>
<dbReference type="Proteomes" id="UP000287166">
    <property type="component" value="Unassembled WGS sequence"/>
</dbReference>
<reference evidence="2 3" key="1">
    <citation type="journal article" date="2018" name="Sci. Rep.">
        <title>Genome sequence of the cauliflower mushroom Sparassis crispa (Hanabiratake) and its association with beneficial usage.</title>
        <authorList>
            <person name="Kiyama R."/>
            <person name="Furutani Y."/>
            <person name="Kawaguchi K."/>
            <person name="Nakanishi T."/>
        </authorList>
    </citation>
    <scope>NUCLEOTIDE SEQUENCE [LARGE SCALE GENOMIC DNA]</scope>
</reference>
<dbReference type="EMBL" id="BFAD01000002">
    <property type="protein sequence ID" value="GBE80198.1"/>
    <property type="molecule type" value="Genomic_DNA"/>
</dbReference>
<dbReference type="InParanoid" id="A0A401GDE1"/>
<keyword evidence="3" id="KW-1185">Reference proteome</keyword>
<comment type="caution">
    <text evidence="2">The sequence shown here is derived from an EMBL/GenBank/DDBJ whole genome shotgun (WGS) entry which is preliminary data.</text>
</comment>
<evidence type="ECO:0000256" key="1">
    <source>
        <dbReference type="SAM" id="MobiDB-lite"/>
    </source>
</evidence>
<evidence type="ECO:0000313" key="2">
    <source>
        <dbReference type="EMBL" id="GBE80198.1"/>
    </source>
</evidence>
<dbReference type="GeneID" id="38777115"/>
<feature type="region of interest" description="Disordered" evidence="1">
    <location>
        <begin position="1"/>
        <end position="139"/>
    </location>
</feature>
<proteinExistence type="predicted"/>
<protein>
    <submittedName>
        <fullName evidence="2">Uncharacterized protein</fullName>
    </submittedName>
</protein>
<dbReference type="STRING" id="139825.A0A401GDE1"/>
<dbReference type="OrthoDB" id="3270840at2759"/>
<accession>A0A401GDE1</accession>
<feature type="compositionally biased region" description="Polar residues" evidence="1">
    <location>
        <begin position="432"/>
        <end position="442"/>
    </location>
</feature>
<feature type="compositionally biased region" description="Basic and acidic residues" evidence="1">
    <location>
        <begin position="107"/>
        <end position="118"/>
    </location>
</feature>
<feature type="compositionally biased region" description="Basic and acidic residues" evidence="1">
    <location>
        <begin position="7"/>
        <end position="19"/>
    </location>
</feature>
<name>A0A401GDE1_9APHY</name>